<dbReference type="EMBL" id="CM051394">
    <property type="protein sequence ID" value="KAJ4728048.1"/>
    <property type="molecule type" value="Genomic_DNA"/>
</dbReference>
<evidence type="ECO:0000313" key="1">
    <source>
        <dbReference type="EMBL" id="KAJ4728048.1"/>
    </source>
</evidence>
<sequence length="504" mass="56093">MTRLFRSKSCGLVGLTEFNTAPPSPFFHHSSRNDDEDDDDEDEELGYDSEDDNDGYGISRNPISTPFISPGTRFGGGNSEGQSGNSSSSHQSSNQFQILDILVGALRKSLVTCSVEREDVSSMDISWPTEVRHVSHVTFDRFNGFLGLPTELEPEVPRKAPSASVRVFGVSAQSMQCSYDERGNSVPTILIMMQKRLYSEGGLKAEGIFRINAENSQEEYMRDQLNKGVVPRGIDVHCLAGLIKAWFRELPTGVLDSLTPEQVMHCNTEDDCTELVKLLPPTEAALLNWSIHLMADIVEHEQYNKMNARNIAMVFAPNMTQMADPLTALIHAVQVMNFLKTLILKTLREREESAARARLPSPCSDSPSNKNDSHSSKINTDASFKLNQDFCAPGGPASGKFLRAATLGRLESDAEDKFWSLRKKSDGEEEFESVSGSSTPALCDKRPLENGLRGGYDNGDWLSLRRGVRRLCRHPVFQLSKPARKVRNLGIVNTRDRDREEAWT</sequence>
<name>A0ACC1YYC3_MELAZ</name>
<organism evidence="1 2">
    <name type="scientific">Melia azedarach</name>
    <name type="common">Chinaberry tree</name>
    <dbReference type="NCBI Taxonomy" id="155640"/>
    <lineage>
        <taxon>Eukaryota</taxon>
        <taxon>Viridiplantae</taxon>
        <taxon>Streptophyta</taxon>
        <taxon>Embryophyta</taxon>
        <taxon>Tracheophyta</taxon>
        <taxon>Spermatophyta</taxon>
        <taxon>Magnoliopsida</taxon>
        <taxon>eudicotyledons</taxon>
        <taxon>Gunneridae</taxon>
        <taxon>Pentapetalae</taxon>
        <taxon>rosids</taxon>
        <taxon>malvids</taxon>
        <taxon>Sapindales</taxon>
        <taxon>Meliaceae</taxon>
        <taxon>Melia</taxon>
    </lineage>
</organism>
<protein>
    <submittedName>
        <fullName evidence="1">Rho GTPase-activating protein</fullName>
    </submittedName>
</protein>
<evidence type="ECO:0000313" key="2">
    <source>
        <dbReference type="Proteomes" id="UP001164539"/>
    </source>
</evidence>
<proteinExistence type="predicted"/>
<accession>A0ACC1YYC3</accession>
<reference evidence="1 2" key="1">
    <citation type="journal article" date="2023" name="Science">
        <title>Complex scaffold remodeling in plant triterpene biosynthesis.</title>
        <authorList>
            <person name="De La Pena R."/>
            <person name="Hodgson H."/>
            <person name="Liu J.C."/>
            <person name="Stephenson M.J."/>
            <person name="Martin A.C."/>
            <person name="Owen C."/>
            <person name="Harkess A."/>
            <person name="Leebens-Mack J."/>
            <person name="Jimenez L.E."/>
            <person name="Osbourn A."/>
            <person name="Sattely E.S."/>
        </authorList>
    </citation>
    <scope>NUCLEOTIDE SEQUENCE [LARGE SCALE GENOMIC DNA]</scope>
    <source>
        <strain evidence="2">cv. JPN11</strain>
        <tissue evidence="1">Leaf</tissue>
    </source>
</reference>
<keyword evidence="2" id="KW-1185">Reference proteome</keyword>
<comment type="caution">
    <text evidence="1">The sequence shown here is derived from an EMBL/GenBank/DDBJ whole genome shotgun (WGS) entry which is preliminary data.</text>
</comment>
<gene>
    <name evidence="1" type="ORF">OWV82_001049</name>
</gene>
<dbReference type="Proteomes" id="UP001164539">
    <property type="component" value="Chromosome 1"/>
</dbReference>